<evidence type="ECO:0000313" key="10">
    <source>
        <dbReference type="Proteomes" id="UP000615593"/>
    </source>
</evidence>
<accession>A0ABQ3BM80</accession>
<dbReference type="Gene3D" id="1.20.1540.10">
    <property type="entry name" value="Rhomboid-like"/>
    <property type="match status" value="1"/>
</dbReference>
<feature type="transmembrane region" description="Helical" evidence="7">
    <location>
        <begin position="213"/>
        <end position="229"/>
    </location>
</feature>
<reference evidence="10" key="1">
    <citation type="journal article" date="2019" name="Int. J. Syst. Evol. Microbiol.">
        <title>The Global Catalogue of Microorganisms (GCM) 10K type strain sequencing project: providing services to taxonomists for standard genome sequencing and annotation.</title>
        <authorList>
            <consortium name="The Broad Institute Genomics Platform"/>
            <consortium name="The Broad Institute Genome Sequencing Center for Infectious Disease"/>
            <person name="Wu L."/>
            <person name="Ma J."/>
        </authorList>
    </citation>
    <scope>NUCLEOTIDE SEQUENCE [LARGE SCALE GENOMIC DNA]</scope>
    <source>
        <strain evidence="10">KCTC 12708</strain>
    </source>
</reference>
<dbReference type="SUPFAM" id="SSF144091">
    <property type="entry name" value="Rhomboid-like"/>
    <property type="match status" value="1"/>
</dbReference>
<keyword evidence="5 7" id="KW-1133">Transmembrane helix</keyword>
<proteinExistence type="inferred from homology"/>
<name>A0ABQ3BM80_9FLAO</name>
<comment type="similarity">
    <text evidence="2">Belongs to the peptidase S54 family.</text>
</comment>
<protein>
    <submittedName>
        <fullName evidence="9">Rhomboid family intramembrane serine protease</fullName>
    </submittedName>
</protein>
<keyword evidence="4" id="KW-0378">Hydrolase</keyword>
<evidence type="ECO:0000256" key="4">
    <source>
        <dbReference type="ARBA" id="ARBA00022801"/>
    </source>
</evidence>
<evidence type="ECO:0000256" key="7">
    <source>
        <dbReference type="SAM" id="Phobius"/>
    </source>
</evidence>
<keyword evidence="10" id="KW-1185">Reference proteome</keyword>
<dbReference type="InterPro" id="IPR050925">
    <property type="entry name" value="Rhomboid_protease_S54"/>
</dbReference>
<evidence type="ECO:0000256" key="6">
    <source>
        <dbReference type="ARBA" id="ARBA00023136"/>
    </source>
</evidence>
<feature type="transmembrane region" description="Helical" evidence="7">
    <location>
        <begin position="101"/>
        <end position="121"/>
    </location>
</feature>
<feature type="transmembrane region" description="Helical" evidence="7">
    <location>
        <begin position="188"/>
        <end position="207"/>
    </location>
</feature>
<organism evidence="9 10">
    <name type="scientific">Mesonia mobilis</name>
    <dbReference type="NCBI Taxonomy" id="369791"/>
    <lineage>
        <taxon>Bacteria</taxon>
        <taxon>Pseudomonadati</taxon>
        <taxon>Bacteroidota</taxon>
        <taxon>Flavobacteriia</taxon>
        <taxon>Flavobacteriales</taxon>
        <taxon>Flavobacteriaceae</taxon>
        <taxon>Mesonia</taxon>
    </lineage>
</organism>
<feature type="transmembrane region" description="Helical" evidence="7">
    <location>
        <begin position="128"/>
        <end position="147"/>
    </location>
</feature>
<gene>
    <name evidence="9" type="ORF">GCM10008088_11660</name>
</gene>
<comment type="caution">
    <text evidence="9">The sequence shown here is derived from an EMBL/GenBank/DDBJ whole genome shotgun (WGS) entry which is preliminary data.</text>
</comment>
<dbReference type="GO" id="GO:0006508">
    <property type="term" value="P:proteolysis"/>
    <property type="evidence" value="ECO:0007669"/>
    <property type="project" value="UniProtKB-KW"/>
</dbReference>
<evidence type="ECO:0000256" key="1">
    <source>
        <dbReference type="ARBA" id="ARBA00004141"/>
    </source>
</evidence>
<dbReference type="GO" id="GO:0008233">
    <property type="term" value="F:peptidase activity"/>
    <property type="evidence" value="ECO:0007669"/>
    <property type="project" value="UniProtKB-KW"/>
</dbReference>
<keyword evidence="3 7" id="KW-0812">Transmembrane</keyword>
<evidence type="ECO:0000256" key="3">
    <source>
        <dbReference type="ARBA" id="ARBA00022692"/>
    </source>
</evidence>
<dbReference type="Pfam" id="PF01694">
    <property type="entry name" value="Rhomboid"/>
    <property type="match status" value="1"/>
</dbReference>
<evidence type="ECO:0000259" key="8">
    <source>
        <dbReference type="Pfam" id="PF01694"/>
    </source>
</evidence>
<comment type="subcellular location">
    <subcellularLocation>
        <location evidence="1">Membrane</location>
        <topology evidence="1">Multi-pass membrane protein</topology>
    </subcellularLocation>
</comment>
<feature type="transmembrane region" description="Helical" evidence="7">
    <location>
        <begin position="72"/>
        <end position="95"/>
    </location>
</feature>
<sequence length="235" mass="26494">MNNRKFLQRYGIFEGIQTHVMGDLEIVTFIVIGMNAVVSLKGFNDTYFFDKYKFNVGAIKLGEQLRVITSGFLHVDVTHLFVNMLTLYFFSGVVINYTGTINFFVIYLGSLILGNLFSLYFHRDEDHYTAVGASGAVMGILYAAILLEPGMTLGLFFLLPIPAYMFGIGYLLYTIYGMKNRIGNIGHDAHFGGAMGGYFITLIFEPWVFSEHLLMVVLLFIPLIVLFILQKNGKL</sequence>
<dbReference type="InterPro" id="IPR035952">
    <property type="entry name" value="Rhomboid-like_sf"/>
</dbReference>
<evidence type="ECO:0000256" key="5">
    <source>
        <dbReference type="ARBA" id="ARBA00022989"/>
    </source>
</evidence>
<dbReference type="Proteomes" id="UP000615593">
    <property type="component" value="Unassembled WGS sequence"/>
</dbReference>
<dbReference type="InterPro" id="IPR022764">
    <property type="entry name" value="Peptidase_S54_rhomboid_dom"/>
</dbReference>
<keyword evidence="9" id="KW-0645">Protease</keyword>
<feature type="domain" description="Peptidase S54 rhomboid" evidence="8">
    <location>
        <begin position="63"/>
        <end position="204"/>
    </location>
</feature>
<feature type="transmembrane region" description="Helical" evidence="7">
    <location>
        <begin position="153"/>
        <end position="176"/>
    </location>
</feature>
<dbReference type="EMBL" id="BMWY01000002">
    <property type="protein sequence ID" value="GGZ51490.1"/>
    <property type="molecule type" value="Genomic_DNA"/>
</dbReference>
<dbReference type="PANTHER" id="PTHR43731">
    <property type="entry name" value="RHOMBOID PROTEASE"/>
    <property type="match status" value="1"/>
</dbReference>
<evidence type="ECO:0000313" key="9">
    <source>
        <dbReference type="EMBL" id="GGZ51490.1"/>
    </source>
</evidence>
<dbReference type="PANTHER" id="PTHR43731:SF14">
    <property type="entry name" value="PRESENILIN-ASSOCIATED RHOMBOID-LIKE PROTEIN, MITOCHONDRIAL"/>
    <property type="match status" value="1"/>
</dbReference>
<keyword evidence="6 7" id="KW-0472">Membrane</keyword>
<evidence type="ECO:0000256" key="2">
    <source>
        <dbReference type="ARBA" id="ARBA00009045"/>
    </source>
</evidence>